<evidence type="ECO:0000313" key="3">
    <source>
        <dbReference type="Proteomes" id="UP001214441"/>
    </source>
</evidence>
<dbReference type="InterPro" id="IPR036396">
    <property type="entry name" value="Cyt_P450_sf"/>
</dbReference>
<dbReference type="PANTHER" id="PTHR46696">
    <property type="entry name" value="P450, PUTATIVE (EUROFUNG)-RELATED"/>
    <property type="match status" value="1"/>
</dbReference>
<comment type="caution">
    <text evidence="2">The sequence shown here is derived from an EMBL/GenBank/DDBJ whole genome shotgun (WGS) entry which is preliminary data.</text>
</comment>
<sequence length="398" mass="44247">MTPQDVPSYPTERTCPFSPPEELATYREHEPIRRMRYPDGHIGWLVTSHSLVRQLLSDPRFSARSEFKRAPVARPGVEPFFGVPALPGWVLDLDPPEHTRIRQQLTGKFTARRMRELRPRLDRIVADLLDGMERHGGPVDLVENFTMPLSSLTICELLGVPYSEREEFQRDSKVLFGLNSTADDASAAMDRLYELLRGVAKSGGQQDGLLRTLAEDGTLDAEEITGIGAMMLSGGHGSTSSAMALGTFALLAHPDQLAKFTADPDLVDNALEELLRYVTIFHFGVPRSPLEDLEFGGQFLKAGESITVALPSANRDPEWFKEAPDQLDIERNTSGHLAFGHGIHQCTGQNLVRMEMRAALPALFQRFPRLSLAIPAAEVRIYTDTSPVFGVYELPVTW</sequence>
<dbReference type="Pfam" id="PF00067">
    <property type="entry name" value="p450"/>
    <property type="match status" value="1"/>
</dbReference>
<evidence type="ECO:0000313" key="2">
    <source>
        <dbReference type="EMBL" id="MDJ1134788.1"/>
    </source>
</evidence>
<dbReference type="PANTHER" id="PTHR46696:SF1">
    <property type="entry name" value="CYTOCHROME P450 YJIB-RELATED"/>
    <property type="match status" value="1"/>
</dbReference>
<keyword evidence="3" id="KW-1185">Reference proteome</keyword>
<dbReference type="Gene3D" id="1.10.630.10">
    <property type="entry name" value="Cytochrome P450"/>
    <property type="match status" value="1"/>
</dbReference>
<gene>
    <name evidence="2" type="ORF">NMN56_023100</name>
</gene>
<accession>A0ABT7A2E2</accession>
<dbReference type="CDD" id="cd11030">
    <property type="entry name" value="CYP105-like"/>
    <property type="match status" value="1"/>
</dbReference>
<dbReference type="InterPro" id="IPR001128">
    <property type="entry name" value="Cyt_P450"/>
</dbReference>
<dbReference type="InterPro" id="IPR002397">
    <property type="entry name" value="Cyt_P450_B"/>
</dbReference>
<dbReference type="PRINTS" id="PR00359">
    <property type="entry name" value="BP450"/>
</dbReference>
<dbReference type="EMBL" id="JANCPR020000023">
    <property type="protein sequence ID" value="MDJ1134788.1"/>
    <property type="molecule type" value="Genomic_DNA"/>
</dbReference>
<proteinExistence type="inferred from homology"/>
<dbReference type="Proteomes" id="UP001214441">
    <property type="component" value="Unassembled WGS sequence"/>
</dbReference>
<comment type="similarity">
    <text evidence="1">Belongs to the cytochrome P450 family.</text>
</comment>
<dbReference type="SUPFAM" id="SSF48264">
    <property type="entry name" value="Cytochrome P450"/>
    <property type="match status" value="1"/>
</dbReference>
<reference evidence="2 3" key="1">
    <citation type="submission" date="2023-05" db="EMBL/GenBank/DDBJ databases">
        <title>Streptantibioticus silvisoli sp. nov., acidotolerant actinomycetes 1 from pine litter.</title>
        <authorList>
            <person name="Swiecimska M."/>
            <person name="Golinska P."/>
            <person name="Sangal V."/>
            <person name="Wachnowicz B."/>
            <person name="Goodfellow M."/>
        </authorList>
    </citation>
    <scope>NUCLEOTIDE SEQUENCE [LARGE SCALE GENOMIC DNA]</scope>
    <source>
        <strain evidence="2 3">DSM 42109</strain>
    </source>
</reference>
<evidence type="ECO:0000256" key="1">
    <source>
        <dbReference type="ARBA" id="ARBA00010617"/>
    </source>
</evidence>
<dbReference type="RefSeq" id="WP_274045580.1">
    <property type="nucleotide sequence ID" value="NZ_JANCPR020000023.1"/>
</dbReference>
<name>A0ABT7A2E2_9ACTN</name>
<protein>
    <submittedName>
        <fullName evidence="2">Cytochrome P450</fullName>
    </submittedName>
</protein>
<organism evidence="2 3">
    <name type="scientific">Streptomyces iconiensis</name>
    <dbReference type="NCBI Taxonomy" id="1384038"/>
    <lineage>
        <taxon>Bacteria</taxon>
        <taxon>Bacillati</taxon>
        <taxon>Actinomycetota</taxon>
        <taxon>Actinomycetes</taxon>
        <taxon>Kitasatosporales</taxon>
        <taxon>Streptomycetaceae</taxon>
        <taxon>Streptomyces</taxon>
    </lineage>
</organism>